<evidence type="ECO:0000256" key="8">
    <source>
        <dbReference type="SAM" id="SignalP"/>
    </source>
</evidence>
<evidence type="ECO:0000256" key="7">
    <source>
        <dbReference type="PROSITE-ProRule" id="PRU00433"/>
    </source>
</evidence>
<evidence type="ECO:0000256" key="1">
    <source>
        <dbReference type="ARBA" id="ARBA00004196"/>
    </source>
</evidence>
<dbReference type="Proteomes" id="UP001431010">
    <property type="component" value="Chromosome"/>
</dbReference>
<feature type="domain" description="Cytochrome c" evidence="9">
    <location>
        <begin position="31"/>
        <end position="138"/>
    </location>
</feature>
<dbReference type="PROSITE" id="PS51007">
    <property type="entry name" value="CYTC"/>
    <property type="match status" value="2"/>
</dbReference>
<evidence type="ECO:0000256" key="6">
    <source>
        <dbReference type="ARBA" id="ARBA00023004"/>
    </source>
</evidence>
<keyword evidence="4 8" id="KW-0732">Signal</keyword>
<evidence type="ECO:0000313" key="11">
    <source>
        <dbReference type="Proteomes" id="UP001431010"/>
    </source>
</evidence>
<dbReference type="Pfam" id="PF00034">
    <property type="entry name" value="Cytochrom_C"/>
    <property type="match status" value="1"/>
</dbReference>
<gene>
    <name evidence="10" type="ORF">LQG66_26180</name>
</gene>
<evidence type="ECO:0000256" key="4">
    <source>
        <dbReference type="ARBA" id="ARBA00022729"/>
    </source>
</evidence>
<comment type="subcellular location">
    <subcellularLocation>
        <location evidence="1">Cell envelope</location>
    </subcellularLocation>
</comment>
<feature type="chain" id="PRO_5046997046" evidence="8">
    <location>
        <begin position="22"/>
        <end position="254"/>
    </location>
</feature>
<name>A0ABY3R5Z1_9BRAD</name>
<reference evidence="10" key="1">
    <citation type="journal article" date="2024" name="Antonie Van Leeuwenhoek">
        <title>Bradyrhizobium ontarionense sp. nov., a novel bacterial symbiont isolated from Aeschynomene indica (Indian jointvetch), harbours photosynthesis, nitrogen fixation and nitrous oxide (N2O) reductase genes.</title>
        <authorList>
            <person name="Bromfield E.S.P."/>
            <person name="Cloutier S."/>
        </authorList>
    </citation>
    <scope>NUCLEOTIDE SEQUENCE</scope>
    <source>
        <strain evidence="10">A19</strain>
    </source>
</reference>
<dbReference type="PANTHER" id="PTHR30600:SF10">
    <property type="entry name" value="BLL6722 PROTEIN"/>
    <property type="match status" value="1"/>
</dbReference>
<keyword evidence="5" id="KW-0560">Oxidoreductase</keyword>
<evidence type="ECO:0000313" key="10">
    <source>
        <dbReference type="EMBL" id="UFZ02740.1"/>
    </source>
</evidence>
<evidence type="ECO:0000256" key="2">
    <source>
        <dbReference type="ARBA" id="ARBA00022617"/>
    </source>
</evidence>
<feature type="signal peptide" evidence="8">
    <location>
        <begin position="1"/>
        <end position="21"/>
    </location>
</feature>
<dbReference type="SUPFAM" id="SSF46626">
    <property type="entry name" value="Cytochrome c"/>
    <property type="match status" value="2"/>
</dbReference>
<feature type="domain" description="Cytochrome c" evidence="9">
    <location>
        <begin position="157"/>
        <end position="254"/>
    </location>
</feature>
<protein>
    <submittedName>
        <fullName evidence="10">C-type cytochrome</fullName>
    </submittedName>
</protein>
<keyword evidence="6 7" id="KW-0408">Iron</keyword>
<dbReference type="InterPro" id="IPR051395">
    <property type="entry name" value="Cytochrome_c_Peroxidase/MauG"/>
</dbReference>
<evidence type="ECO:0000256" key="3">
    <source>
        <dbReference type="ARBA" id="ARBA00022723"/>
    </source>
</evidence>
<dbReference type="EMBL" id="CP088156">
    <property type="protein sequence ID" value="UFZ02740.1"/>
    <property type="molecule type" value="Genomic_DNA"/>
</dbReference>
<evidence type="ECO:0000259" key="9">
    <source>
        <dbReference type="PROSITE" id="PS51007"/>
    </source>
</evidence>
<accession>A0ABY3R5Z1</accession>
<proteinExistence type="predicted"/>
<dbReference type="Gene3D" id="1.10.760.10">
    <property type="entry name" value="Cytochrome c-like domain"/>
    <property type="match status" value="2"/>
</dbReference>
<dbReference type="InterPro" id="IPR004852">
    <property type="entry name" value="Di-haem_cyt_c_peroxidsae"/>
</dbReference>
<evidence type="ECO:0000256" key="5">
    <source>
        <dbReference type="ARBA" id="ARBA00023002"/>
    </source>
</evidence>
<keyword evidence="11" id="KW-1185">Reference proteome</keyword>
<dbReference type="RefSeq" id="WP_231318526.1">
    <property type="nucleotide sequence ID" value="NZ_CP088156.1"/>
</dbReference>
<dbReference type="PANTHER" id="PTHR30600">
    <property type="entry name" value="CYTOCHROME C PEROXIDASE-RELATED"/>
    <property type="match status" value="1"/>
</dbReference>
<keyword evidence="3 7" id="KW-0479">Metal-binding</keyword>
<sequence length="254" mass="26712">MSFKLRCLAVSIALLVTPAMGAENSPMPDPALVAKGLQLFNDTSVSGGGSVSCATCHFSTGHTNNKTYVGLEVVADGDANGRSTPTLWGAGERSVYGWAGTAPTLEESIRGIIVNRMKGAEPSKENLAALAAYVRSLPYPKNWQLNDDGTPSPIATEAVKRGFDLFIGDGGCGTCHVLPSLDKSSRDDIGTGGKFKVPSLRAVASTAPYFHDGRTASLRDAVKLMWGVYAKKMDTGLVPTDAQIDDLVAYLSAL</sequence>
<organism evidence="10 11">
    <name type="scientific">Bradyrhizobium ontarionense</name>
    <dbReference type="NCBI Taxonomy" id="2898149"/>
    <lineage>
        <taxon>Bacteria</taxon>
        <taxon>Pseudomonadati</taxon>
        <taxon>Pseudomonadota</taxon>
        <taxon>Alphaproteobacteria</taxon>
        <taxon>Hyphomicrobiales</taxon>
        <taxon>Nitrobacteraceae</taxon>
        <taxon>Bradyrhizobium</taxon>
    </lineage>
</organism>
<dbReference type="InterPro" id="IPR036909">
    <property type="entry name" value="Cyt_c-like_dom_sf"/>
</dbReference>
<dbReference type="InterPro" id="IPR009056">
    <property type="entry name" value="Cyt_c-like_dom"/>
</dbReference>
<dbReference type="Pfam" id="PF03150">
    <property type="entry name" value="CCP_MauG"/>
    <property type="match status" value="1"/>
</dbReference>
<keyword evidence="2 7" id="KW-0349">Heme</keyword>